<evidence type="ECO:0000256" key="2">
    <source>
        <dbReference type="ARBA" id="ARBA00023015"/>
    </source>
</evidence>
<protein>
    <submittedName>
        <fullName evidence="7">RNA polymerase sigma-70 factor, ECF subfamily</fullName>
    </submittedName>
</protein>
<organism evidence="7 8">
    <name type="scientific">Pedobacter xixiisoli</name>
    <dbReference type="NCBI Taxonomy" id="1476464"/>
    <lineage>
        <taxon>Bacteria</taxon>
        <taxon>Pseudomonadati</taxon>
        <taxon>Bacteroidota</taxon>
        <taxon>Sphingobacteriia</taxon>
        <taxon>Sphingobacteriales</taxon>
        <taxon>Sphingobacteriaceae</taxon>
        <taxon>Pedobacter</taxon>
    </lineage>
</organism>
<dbReference type="InterPro" id="IPR013324">
    <property type="entry name" value="RNA_pol_sigma_r3/r4-like"/>
</dbReference>
<evidence type="ECO:0000259" key="5">
    <source>
        <dbReference type="Pfam" id="PF04542"/>
    </source>
</evidence>
<accession>A0A285ZWF2</accession>
<dbReference type="InterPro" id="IPR007627">
    <property type="entry name" value="RNA_pol_sigma70_r2"/>
</dbReference>
<dbReference type="Proteomes" id="UP000219281">
    <property type="component" value="Unassembled WGS sequence"/>
</dbReference>
<dbReference type="InterPro" id="IPR039425">
    <property type="entry name" value="RNA_pol_sigma-70-like"/>
</dbReference>
<dbReference type="InterPro" id="IPR013249">
    <property type="entry name" value="RNA_pol_sigma70_r4_t2"/>
</dbReference>
<dbReference type="SUPFAM" id="SSF88659">
    <property type="entry name" value="Sigma3 and sigma4 domains of RNA polymerase sigma factors"/>
    <property type="match status" value="1"/>
</dbReference>
<dbReference type="GO" id="GO:0003677">
    <property type="term" value="F:DNA binding"/>
    <property type="evidence" value="ECO:0007669"/>
    <property type="project" value="InterPro"/>
</dbReference>
<sequence>MQMDTNFSQQLLSSQSMLKQFAYKFTNDLETADDLTQDTLVKAMKYHEQYKEGTNMRGWLFTIMRNTFINGYRSNTRKTALITTEEEISSSQLAVSAVANRGDAKFAMEDINKALSIVPDCYTIPFLRHFEGYKYHEIAEELDLPLGTVKTRIHMARQLLQKQLKAYKK</sequence>
<dbReference type="EMBL" id="OCMT01000002">
    <property type="protein sequence ID" value="SOD13960.1"/>
    <property type="molecule type" value="Genomic_DNA"/>
</dbReference>
<dbReference type="InterPro" id="IPR036388">
    <property type="entry name" value="WH-like_DNA-bd_sf"/>
</dbReference>
<dbReference type="Gene3D" id="1.10.10.10">
    <property type="entry name" value="Winged helix-like DNA-binding domain superfamily/Winged helix DNA-binding domain"/>
    <property type="match status" value="1"/>
</dbReference>
<dbReference type="GO" id="GO:0006352">
    <property type="term" value="P:DNA-templated transcription initiation"/>
    <property type="evidence" value="ECO:0007669"/>
    <property type="project" value="InterPro"/>
</dbReference>
<evidence type="ECO:0000313" key="8">
    <source>
        <dbReference type="Proteomes" id="UP000219281"/>
    </source>
</evidence>
<dbReference type="SUPFAM" id="SSF88946">
    <property type="entry name" value="Sigma2 domain of RNA polymerase sigma factors"/>
    <property type="match status" value="1"/>
</dbReference>
<evidence type="ECO:0000256" key="4">
    <source>
        <dbReference type="ARBA" id="ARBA00023163"/>
    </source>
</evidence>
<dbReference type="PANTHER" id="PTHR43133:SF25">
    <property type="entry name" value="RNA POLYMERASE SIGMA FACTOR RFAY-RELATED"/>
    <property type="match status" value="1"/>
</dbReference>
<comment type="similarity">
    <text evidence="1">Belongs to the sigma-70 factor family. ECF subfamily.</text>
</comment>
<dbReference type="Gene3D" id="1.10.1740.10">
    <property type="match status" value="1"/>
</dbReference>
<dbReference type="InterPro" id="IPR014284">
    <property type="entry name" value="RNA_pol_sigma-70_dom"/>
</dbReference>
<keyword evidence="4" id="KW-0804">Transcription</keyword>
<evidence type="ECO:0000256" key="1">
    <source>
        <dbReference type="ARBA" id="ARBA00010641"/>
    </source>
</evidence>
<dbReference type="GO" id="GO:0016987">
    <property type="term" value="F:sigma factor activity"/>
    <property type="evidence" value="ECO:0007669"/>
    <property type="project" value="UniProtKB-KW"/>
</dbReference>
<evidence type="ECO:0000313" key="7">
    <source>
        <dbReference type="EMBL" id="SOD13960.1"/>
    </source>
</evidence>
<gene>
    <name evidence="7" type="ORF">SAMN06297358_1331</name>
</gene>
<dbReference type="CDD" id="cd06171">
    <property type="entry name" value="Sigma70_r4"/>
    <property type="match status" value="1"/>
</dbReference>
<evidence type="ECO:0000259" key="6">
    <source>
        <dbReference type="Pfam" id="PF08281"/>
    </source>
</evidence>
<evidence type="ECO:0000256" key="3">
    <source>
        <dbReference type="ARBA" id="ARBA00023082"/>
    </source>
</evidence>
<name>A0A285ZWF2_9SPHI</name>
<dbReference type="PANTHER" id="PTHR43133">
    <property type="entry name" value="RNA POLYMERASE ECF-TYPE SIGMA FACTO"/>
    <property type="match status" value="1"/>
</dbReference>
<feature type="domain" description="RNA polymerase sigma-70 region 2" evidence="5">
    <location>
        <begin position="15"/>
        <end position="77"/>
    </location>
</feature>
<dbReference type="NCBIfam" id="TIGR02937">
    <property type="entry name" value="sigma70-ECF"/>
    <property type="match status" value="1"/>
</dbReference>
<keyword evidence="2" id="KW-0805">Transcription regulation</keyword>
<dbReference type="InterPro" id="IPR013325">
    <property type="entry name" value="RNA_pol_sigma_r2"/>
</dbReference>
<dbReference type="AlphaFoldDB" id="A0A285ZWF2"/>
<keyword evidence="3" id="KW-0731">Sigma factor</keyword>
<proteinExistence type="inferred from homology"/>
<dbReference type="Pfam" id="PF08281">
    <property type="entry name" value="Sigma70_r4_2"/>
    <property type="match status" value="1"/>
</dbReference>
<keyword evidence="8" id="KW-1185">Reference proteome</keyword>
<dbReference type="Pfam" id="PF04542">
    <property type="entry name" value="Sigma70_r2"/>
    <property type="match status" value="1"/>
</dbReference>
<reference evidence="8" key="1">
    <citation type="submission" date="2017-09" db="EMBL/GenBank/DDBJ databases">
        <authorList>
            <person name="Varghese N."/>
            <person name="Submissions S."/>
        </authorList>
    </citation>
    <scope>NUCLEOTIDE SEQUENCE [LARGE SCALE GENOMIC DNA]</scope>
    <source>
        <strain evidence="8">CGMCC 1.12803</strain>
    </source>
</reference>
<dbReference type="RefSeq" id="WP_338091007.1">
    <property type="nucleotide sequence ID" value="NZ_SSBV01000002.1"/>
</dbReference>
<feature type="domain" description="RNA polymerase sigma factor 70 region 4 type 2" evidence="6">
    <location>
        <begin position="127"/>
        <end position="160"/>
    </location>
</feature>